<evidence type="ECO:0000256" key="1">
    <source>
        <dbReference type="ARBA" id="ARBA00022598"/>
    </source>
</evidence>
<dbReference type="GO" id="GO:0070740">
    <property type="term" value="F:tubulin-glutamic acid ligase activity"/>
    <property type="evidence" value="ECO:0007669"/>
    <property type="project" value="TreeGrafter"/>
</dbReference>
<protein>
    <recommendedName>
        <fullName evidence="6">Tubulin-tyrosine ligase</fullName>
    </recommendedName>
</protein>
<name>A0A7S4I7F0_9EUKA</name>
<sequence>MDKRTTFRFLVMGVITCVAVLNFFLLWRTETELLVDNTLECKQIDTVGSYYQFVKNYHSEFTRQMQGLMKLRENRKIFTASRSFTEYAPNWLTTLPWIVCLHPEFFHFSESTEAEYFELFLTQKCSVHSGVKVAQLGALQPIFGKRTQIPLHNATLNCSSKVHTAMMCRLMSTSSLQCPLTYIVRANFNEIPLFLRESLHFDNNTLWAYKLDAQSGGADILITSRVDEVRQRALSNILHSNTLLGTIGEGGVIQKIVSPALLVKGRRFSLRMYCAITHLDQLHFYFSEDFFGIHLASEAKGQALSPNQIISNFHYQTDMNYMRAFEFVEYLQTEGLLTKWKLDTLPRIGEGLKEFFKYESLLKPEQLSHNHFELFGCDIILDIDMNPFLLECNRCAGISGSIKDHLVLFEELLYIALYEHETSSHPNDTLHWVYL</sequence>
<evidence type="ECO:0000256" key="3">
    <source>
        <dbReference type="ARBA" id="ARBA00022840"/>
    </source>
</evidence>
<dbReference type="GO" id="GO:0000226">
    <property type="term" value="P:microtubule cytoskeleton organization"/>
    <property type="evidence" value="ECO:0007669"/>
    <property type="project" value="TreeGrafter"/>
</dbReference>
<feature type="transmembrane region" description="Helical" evidence="4">
    <location>
        <begin position="7"/>
        <end position="27"/>
    </location>
</feature>
<dbReference type="Pfam" id="PF03133">
    <property type="entry name" value="TTL"/>
    <property type="match status" value="1"/>
</dbReference>
<reference evidence="5" key="1">
    <citation type="submission" date="2021-01" db="EMBL/GenBank/DDBJ databases">
        <authorList>
            <person name="Corre E."/>
            <person name="Pelletier E."/>
            <person name="Niang G."/>
            <person name="Scheremetjew M."/>
            <person name="Finn R."/>
            <person name="Kale V."/>
            <person name="Holt S."/>
            <person name="Cochrane G."/>
            <person name="Meng A."/>
            <person name="Brown T."/>
            <person name="Cohen L."/>
        </authorList>
    </citation>
    <scope>NUCLEOTIDE SEQUENCE</scope>
    <source>
        <strain evidence="5">DIVA3 518/3/11/1/6</strain>
    </source>
</reference>
<keyword evidence="3" id="KW-0067">ATP-binding</keyword>
<keyword evidence="4" id="KW-0812">Transmembrane</keyword>
<dbReference type="AlphaFoldDB" id="A0A7S4I7F0"/>
<gene>
    <name evidence="5" type="ORF">VSP0166_LOCUS9008</name>
</gene>
<evidence type="ECO:0000256" key="2">
    <source>
        <dbReference type="ARBA" id="ARBA00022741"/>
    </source>
</evidence>
<keyword evidence="2" id="KW-0547">Nucleotide-binding</keyword>
<proteinExistence type="predicted"/>
<accession>A0A7S4I7F0</accession>
<evidence type="ECO:0000256" key="4">
    <source>
        <dbReference type="SAM" id="Phobius"/>
    </source>
</evidence>
<keyword evidence="4" id="KW-1133">Transmembrane helix</keyword>
<keyword evidence="4" id="KW-0472">Membrane</keyword>
<dbReference type="GO" id="GO:0036064">
    <property type="term" value="C:ciliary basal body"/>
    <property type="evidence" value="ECO:0007669"/>
    <property type="project" value="TreeGrafter"/>
</dbReference>
<dbReference type="Gene3D" id="3.30.470.20">
    <property type="entry name" value="ATP-grasp fold, B domain"/>
    <property type="match status" value="1"/>
</dbReference>
<dbReference type="EMBL" id="HBKP01012786">
    <property type="protein sequence ID" value="CAE2220742.1"/>
    <property type="molecule type" value="Transcribed_RNA"/>
</dbReference>
<evidence type="ECO:0008006" key="6">
    <source>
        <dbReference type="Google" id="ProtNLM"/>
    </source>
</evidence>
<organism evidence="5">
    <name type="scientific">Vannella robusta</name>
    <dbReference type="NCBI Taxonomy" id="1487602"/>
    <lineage>
        <taxon>Eukaryota</taxon>
        <taxon>Amoebozoa</taxon>
        <taxon>Discosea</taxon>
        <taxon>Flabellinia</taxon>
        <taxon>Vannellidae</taxon>
        <taxon>Vannella</taxon>
    </lineage>
</organism>
<dbReference type="InterPro" id="IPR004344">
    <property type="entry name" value="TTL/TTLL_fam"/>
</dbReference>
<dbReference type="GO" id="GO:0005524">
    <property type="term" value="F:ATP binding"/>
    <property type="evidence" value="ECO:0007669"/>
    <property type="project" value="UniProtKB-KW"/>
</dbReference>
<dbReference type="GO" id="GO:0015631">
    <property type="term" value="F:tubulin binding"/>
    <property type="evidence" value="ECO:0007669"/>
    <property type="project" value="TreeGrafter"/>
</dbReference>
<evidence type="ECO:0000313" key="5">
    <source>
        <dbReference type="EMBL" id="CAE2220742.1"/>
    </source>
</evidence>
<keyword evidence="1" id="KW-0436">Ligase</keyword>
<dbReference type="PANTHER" id="PTHR12241">
    <property type="entry name" value="TUBULIN POLYGLUTAMYLASE"/>
    <property type="match status" value="1"/>
</dbReference>